<reference evidence="2 3" key="1">
    <citation type="submission" date="2018-02" db="EMBL/GenBank/DDBJ databases">
        <title>Jeotgalibacillus proteolyticum sp. nov. a protease producing bacterium isolated from ocean sediments of Laizhou Bay.</title>
        <authorList>
            <person name="Li Y."/>
        </authorList>
    </citation>
    <scope>NUCLEOTIDE SEQUENCE [LARGE SCALE GENOMIC DNA]</scope>
    <source>
        <strain evidence="2 3">22-7</strain>
    </source>
</reference>
<evidence type="ECO:0000313" key="2">
    <source>
        <dbReference type="EMBL" id="PPA69940.1"/>
    </source>
</evidence>
<organism evidence="2 3">
    <name type="scientific">Jeotgalibacillus proteolyticus</name>
    <dbReference type="NCBI Taxonomy" id="2082395"/>
    <lineage>
        <taxon>Bacteria</taxon>
        <taxon>Bacillati</taxon>
        <taxon>Bacillota</taxon>
        <taxon>Bacilli</taxon>
        <taxon>Bacillales</taxon>
        <taxon>Caryophanaceae</taxon>
        <taxon>Jeotgalibacillus</taxon>
    </lineage>
</organism>
<proteinExistence type="predicted"/>
<evidence type="ECO:0000313" key="3">
    <source>
        <dbReference type="Proteomes" id="UP000239047"/>
    </source>
</evidence>
<accession>A0A2S5GAC4</accession>
<comment type="caution">
    <text evidence="2">The sequence shown here is derived from an EMBL/GenBank/DDBJ whole genome shotgun (WGS) entry which is preliminary data.</text>
</comment>
<keyword evidence="3" id="KW-1185">Reference proteome</keyword>
<evidence type="ECO:0000256" key="1">
    <source>
        <dbReference type="SAM" id="Coils"/>
    </source>
</evidence>
<protein>
    <submittedName>
        <fullName evidence="2">DUF4083 domain-containing protein</fullName>
    </submittedName>
</protein>
<dbReference type="EMBL" id="PREZ01000005">
    <property type="protein sequence ID" value="PPA69940.1"/>
    <property type="molecule type" value="Genomic_DNA"/>
</dbReference>
<feature type="coiled-coil region" evidence="1">
    <location>
        <begin position="25"/>
        <end position="52"/>
    </location>
</feature>
<dbReference type="AlphaFoldDB" id="A0A2S5GAC4"/>
<dbReference type="Proteomes" id="UP000239047">
    <property type="component" value="Unassembled WGS sequence"/>
</dbReference>
<gene>
    <name evidence="2" type="ORF">C4B60_13405</name>
</gene>
<sequence length="52" mass="6131">MIFQLFSLGFLVLVVVGIVMAIRSYTKHRNQLSRIEEKLDTLNEHKRKDKKS</sequence>
<name>A0A2S5GAC4_9BACL</name>
<keyword evidence="1" id="KW-0175">Coiled coil</keyword>